<keyword evidence="2" id="KW-1185">Reference proteome</keyword>
<reference evidence="1" key="1">
    <citation type="journal article" date="2023" name="Science">
        <title>Elucidation of the pathway for biosynthesis of saponin adjuvants from the soapbark tree.</title>
        <authorList>
            <person name="Reed J."/>
            <person name="Orme A."/>
            <person name="El-Demerdash A."/>
            <person name="Owen C."/>
            <person name="Martin L.B.B."/>
            <person name="Misra R.C."/>
            <person name="Kikuchi S."/>
            <person name="Rejzek M."/>
            <person name="Martin A.C."/>
            <person name="Harkess A."/>
            <person name="Leebens-Mack J."/>
            <person name="Louveau T."/>
            <person name="Stephenson M.J."/>
            <person name="Osbourn A."/>
        </authorList>
    </citation>
    <scope>NUCLEOTIDE SEQUENCE</scope>
    <source>
        <strain evidence="1">S10</strain>
    </source>
</reference>
<accession>A0AAD7L1J7</accession>
<dbReference type="Proteomes" id="UP001163823">
    <property type="component" value="Chromosome 12"/>
</dbReference>
<dbReference type="KEGG" id="qsa:O6P43_029275"/>
<gene>
    <name evidence="1" type="ORF">O6P43_029275</name>
</gene>
<evidence type="ECO:0000313" key="1">
    <source>
        <dbReference type="EMBL" id="KAJ7948850.1"/>
    </source>
</evidence>
<name>A0AAD7L1J7_QUISA</name>
<dbReference type="AlphaFoldDB" id="A0AAD7L1J7"/>
<protein>
    <submittedName>
        <fullName evidence="1">Heat stress transcription factor B-4b</fullName>
    </submittedName>
</protein>
<evidence type="ECO:0000313" key="2">
    <source>
        <dbReference type="Proteomes" id="UP001163823"/>
    </source>
</evidence>
<organism evidence="1 2">
    <name type="scientific">Quillaja saponaria</name>
    <name type="common">Soap bark tree</name>
    <dbReference type="NCBI Taxonomy" id="32244"/>
    <lineage>
        <taxon>Eukaryota</taxon>
        <taxon>Viridiplantae</taxon>
        <taxon>Streptophyta</taxon>
        <taxon>Embryophyta</taxon>
        <taxon>Tracheophyta</taxon>
        <taxon>Spermatophyta</taxon>
        <taxon>Magnoliopsida</taxon>
        <taxon>eudicotyledons</taxon>
        <taxon>Gunneridae</taxon>
        <taxon>Pentapetalae</taxon>
        <taxon>rosids</taxon>
        <taxon>fabids</taxon>
        <taxon>Fabales</taxon>
        <taxon>Quillajaceae</taxon>
        <taxon>Quillaja</taxon>
    </lineage>
</organism>
<dbReference type="PANTHER" id="PTHR37611:SF2">
    <property type="entry name" value="VIRUS-SPECIFIC-SIGNALING-PATHWAY REGULATED PROTEIN-RELATED"/>
    <property type="match status" value="1"/>
</dbReference>
<dbReference type="EMBL" id="JARAOO010000012">
    <property type="protein sequence ID" value="KAJ7948850.1"/>
    <property type="molecule type" value="Genomic_DNA"/>
</dbReference>
<comment type="caution">
    <text evidence="1">The sequence shown here is derived from an EMBL/GenBank/DDBJ whole genome shotgun (WGS) entry which is preliminary data.</text>
</comment>
<dbReference type="PANTHER" id="PTHR37611">
    <property type="entry name" value="VIRUS-SPECIFIC-SIGNALING-PATHWAY REGULATED PROTEIN-RELATED"/>
    <property type="match status" value="1"/>
</dbReference>
<sequence length="171" mass="19356">MDSLVCENSAFINGEDEFDGLEVLEMDGDLLMSLLEESQTDERDEDQLNSLIRSLEAEIKVDTMEGQDLVSNIIGEECSGQSWKVGQMDGRDCSVSHDFDEFGWVDMDVVPSSLGEDMNWYMNPYGGEMDGIIEFIGNEDEHYSKIYHESDLGEYGYSSLWQETNSSELII</sequence>
<proteinExistence type="predicted"/>